<feature type="domain" description="HTH tetR-type" evidence="6">
    <location>
        <begin position="13"/>
        <end position="73"/>
    </location>
</feature>
<dbReference type="InterPro" id="IPR041490">
    <property type="entry name" value="KstR2_TetR_C"/>
</dbReference>
<dbReference type="PROSITE" id="PS50977">
    <property type="entry name" value="HTH_TETR_2"/>
    <property type="match status" value="1"/>
</dbReference>
<evidence type="ECO:0000256" key="5">
    <source>
        <dbReference type="PROSITE-ProRule" id="PRU00335"/>
    </source>
</evidence>
<organism evidence="7 8">
    <name type="scientific">Microbacterium bandirmense</name>
    <dbReference type="NCBI Taxonomy" id="3122050"/>
    <lineage>
        <taxon>Bacteria</taxon>
        <taxon>Bacillati</taxon>
        <taxon>Actinomycetota</taxon>
        <taxon>Actinomycetes</taxon>
        <taxon>Micrococcales</taxon>
        <taxon>Microbacteriaceae</taxon>
        <taxon>Microbacterium</taxon>
    </lineage>
</organism>
<dbReference type="InterPro" id="IPR050109">
    <property type="entry name" value="HTH-type_TetR-like_transc_reg"/>
</dbReference>
<protein>
    <submittedName>
        <fullName evidence="7">TetR/AcrR family transcriptional regulator</fullName>
    </submittedName>
</protein>
<keyword evidence="2" id="KW-0805">Transcription regulation</keyword>
<dbReference type="SUPFAM" id="SSF46689">
    <property type="entry name" value="Homeodomain-like"/>
    <property type="match status" value="1"/>
</dbReference>
<accession>A0ABU8LB41</accession>
<reference evidence="7 8" key="1">
    <citation type="submission" date="2024-02" db="EMBL/GenBank/DDBJ databases">
        <authorList>
            <person name="Saticioglu I.B."/>
        </authorList>
    </citation>
    <scope>NUCLEOTIDE SEQUENCE [LARGE SCALE GENOMIC DNA]</scope>
    <source>
        <strain evidence="7 8">Mu-80</strain>
    </source>
</reference>
<dbReference type="Gene3D" id="1.10.10.60">
    <property type="entry name" value="Homeodomain-like"/>
    <property type="match status" value="1"/>
</dbReference>
<dbReference type="Gene3D" id="1.10.357.10">
    <property type="entry name" value="Tetracycline Repressor, domain 2"/>
    <property type="match status" value="1"/>
</dbReference>
<evidence type="ECO:0000313" key="8">
    <source>
        <dbReference type="Proteomes" id="UP001371224"/>
    </source>
</evidence>
<dbReference type="InterPro" id="IPR036271">
    <property type="entry name" value="Tet_transcr_reg_TetR-rel_C_sf"/>
</dbReference>
<dbReference type="SUPFAM" id="SSF48498">
    <property type="entry name" value="Tetracyclin repressor-like, C-terminal domain"/>
    <property type="match status" value="1"/>
</dbReference>
<dbReference type="PANTHER" id="PTHR30055">
    <property type="entry name" value="HTH-TYPE TRANSCRIPTIONAL REGULATOR RUTR"/>
    <property type="match status" value="1"/>
</dbReference>
<dbReference type="Pfam" id="PF17932">
    <property type="entry name" value="TetR_C_24"/>
    <property type="match status" value="1"/>
</dbReference>
<keyword evidence="4" id="KW-0804">Transcription</keyword>
<evidence type="ECO:0000256" key="4">
    <source>
        <dbReference type="ARBA" id="ARBA00023163"/>
    </source>
</evidence>
<dbReference type="EMBL" id="JBBDGM010000004">
    <property type="protein sequence ID" value="MEJ1087791.1"/>
    <property type="molecule type" value="Genomic_DNA"/>
</dbReference>
<dbReference type="InterPro" id="IPR001647">
    <property type="entry name" value="HTH_TetR"/>
</dbReference>
<evidence type="ECO:0000259" key="6">
    <source>
        <dbReference type="PROSITE" id="PS50977"/>
    </source>
</evidence>
<feature type="DNA-binding region" description="H-T-H motif" evidence="5">
    <location>
        <begin position="36"/>
        <end position="55"/>
    </location>
</feature>
<comment type="caution">
    <text evidence="7">The sequence shown here is derived from an EMBL/GenBank/DDBJ whole genome shotgun (WGS) entry which is preliminary data.</text>
</comment>
<keyword evidence="8" id="KW-1185">Reference proteome</keyword>
<dbReference type="PANTHER" id="PTHR30055:SF175">
    <property type="entry name" value="HTH-TYPE TRANSCRIPTIONAL REPRESSOR KSTR2"/>
    <property type="match status" value="1"/>
</dbReference>
<dbReference type="InterPro" id="IPR009057">
    <property type="entry name" value="Homeodomain-like_sf"/>
</dbReference>
<proteinExistence type="predicted"/>
<dbReference type="Proteomes" id="UP001371224">
    <property type="component" value="Unassembled WGS sequence"/>
</dbReference>
<keyword evidence="1" id="KW-0678">Repressor</keyword>
<dbReference type="Pfam" id="PF00440">
    <property type="entry name" value="TetR_N"/>
    <property type="match status" value="1"/>
</dbReference>
<evidence type="ECO:0000256" key="3">
    <source>
        <dbReference type="ARBA" id="ARBA00023125"/>
    </source>
</evidence>
<evidence type="ECO:0000256" key="2">
    <source>
        <dbReference type="ARBA" id="ARBA00023015"/>
    </source>
</evidence>
<evidence type="ECO:0000256" key="1">
    <source>
        <dbReference type="ARBA" id="ARBA00022491"/>
    </source>
</evidence>
<dbReference type="RefSeq" id="WP_337331462.1">
    <property type="nucleotide sequence ID" value="NZ_JBBDGM010000004.1"/>
</dbReference>
<dbReference type="PRINTS" id="PR00455">
    <property type="entry name" value="HTHTETR"/>
</dbReference>
<gene>
    <name evidence="7" type="ORF">WDU99_05625</name>
</gene>
<evidence type="ECO:0000313" key="7">
    <source>
        <dbReference type="EMBL" id="MEJ1087791.1"/>
    </source>
</evidence>
<keyword evidence="3 5" id="KW-0238">DNA-binding</keyword>
<sequence length="202" mass="22705">MAPTVRGDRNEHSDRRDQILTIAAHLIAKQGYSGTTVRDIADEAGILSGSLYHHFPSKEAILQEILRGFLERLLERFEGIVAEGRSPRETVDSLVQHAFVIITSQPDAVGLYQNELSFLTGQAGFEFLGEKRELIEALWIDQLREGQKVGDFRESLDVAVAYRFLRDAMWSTVGWYRPGRGHSVESLTATFLDLLHHGLLAD</sequence>
<name>A0ABU8LB41_9MICO</name>